<evidence type="ECO:0000259" key="6">
    <source>
        <dbReference type="Pfam" id="PF03931"/>
    </source>
</evidence>
<dbReference type="UniPathway" id="UPA00143"/>
<name>A0A833VM42_9POAL</name>
<evidence type="ECO:0000256" key="1">
    <source>
        <dbReference type="ARBA" id="ARBA00004906"/>
    </source>
</evidence>
<protein>
    <recommendedName>
        <fullName evidence="4">SKP1-like protein</fullName>
    </recommendedName>
</protein>
<dbReference type="AlphaFoldDB" id="A0A833VM42"/>
<keyword evidence="3 4" id="KW-0833">Ubl conjugation pathway</keyword>
<organism evidence="7 8">
    <name type="scientific">Carex littledalei</name>
    <dbReference type="NCBI Taxonomy" id="544730"/>
    <lineage>
        <taxon>Eukaryota</taxon>
        <taxon>Viridiplantae</taxon>
        <taxon>Streptophyta</taxon>
        <taxon>Embryophyta</taxon>
        <taxon>Tracheophyta</taxon>
        <taxon>Spermatophyta</taxon>
        <taxon>Magnoliopsida</taxon>
        <taxon>Liliopsida</taxon>
        <taxon>Poales</taxon>
        <taxon>Cyperaceae</taxon>
        <taxon>Cyperoideae</taxon>
        <taxon>Cariceae</taxon>
        <taxon>Carex</taxon>
        <taxon>Carex subgen. Euthyceras</taxon>
    </lineage>
</organism>
<comment type="pathway">
    <text evidence="1 4">Protein modification; protein ubiquitination.</text>
</comment>
<comment type="caution">
    <text evidence="7">The sequence shown here is derived from an EMBL/GenBank/DDBJ whole genome shotgun (WGS) entry which is preliminary data.</text>
</comment>
<dbReference type="SMART" id="SM00512">
    <property type="entry name" value="Skp1"/>
    <property type="match status" value="1"/>
</dbReference>
<dbReference type="InterPro" id="IPR001232">
    <property type="entry name" value="SKP1-like"/>
</dbReference>
<accession>A0A833VM42</accession>
<dbReference type="Proteomes" id="UP000623129">
    <property type="component" value="Unassembled WGS sequence"/>
</dbReference>
<comment type="function">
    <text evidence="4">Involved in ubiquitination and subsequent proteasomal degradation of target proteins. Together with CUL1, RBX1 and a F-box protein, it forms a SCF E3 ubiquitin ligase complex. The functional specificity of this complex depends on the type of F-box protein. In the SCF complex, it serves as an adapter that links the F-box protein to CUL1.</text>
</comment>
<sequence length="165" mass="18874">MASNDEPKVHLRSSDDEIFDVDKAVAMKSLTIAAWLDEEKDPDEFIPVPNVKSSVLAKVIEYCKHHVADEEEEDTDFKPNSDARKRDPFDKQLINVDQETLFDLIQAANYLNIKGLLDLGCHTVADIMREKSVEEMRETFNIKNDYTPEEEAAVRAENSWAFDNP</sequence>
<dbReference type="SUPFAM" id="SSF54695">
    <property type="entry name" value="POZ domain"/>
    <property type="match status" value="1"/>
</dbReference>
<dbReference type="PANTHER" id="PTHR11165">
    <property type="entry name" value="SKP1"/>
    <property type="match status" value="1"/>
</dbReference>
<dbReference type="InterPro" id="IPR016897">
    <property type="entry name" value="SKP1"/>
</dbReference>
<dbReference type="GO" id="GO:0016567">
    <property type="term" value="P:protein ubiquitination"/>
    <property type="evidence" value="ECO:0007669"/>
    <property type="project" value="UniProtKB-UniRule"/>
</dbReference>
<dbReference type="InterPro" id="IPR016073">
    <property type="entry name" value="Skp1_comp_POZ"/>
</dbReference>
<comment type="similarity">
    <text evidence="2 4">Belongs to the SKP1 family.</text>
</comment>
<keyword evidence="8" id="KW-1185">Reference proteome</keyword>
<dbReference type="InterPro" id="IPR011333">
    <property type="entry name" value="SKP1/BTB/POZ_sf"/>
</dbReference>
<dbReference type="GO" id="GO:0006511">
    <property type="term" value="P:ubiquitin-dependent protein catabolic process"/>
    <property type="evidence" value="ECO:0007669"/>
    <property type="project" value="InterPro"/>
</dbReference>
<dbReference type="EMBL" id="SWLB01000011">
    <property type="protein sequence ID" value="KAF3332235.1"/>
    <property type="molecule type" value="Genomic_DNA"/>
</dbReference>
<dbReference type="OrthoDB" id="673085at2759"/>
<evidence type="ECO:0000256" key="3">
    <source>
        <dbReference type="ARBA" id="ARBA00022786"/>
    </source>
</evidence>
<dbReference type="Pfam" id="PF01466">
    <property type="entry name" value="Skp1"/>
    <property type="match status" value="1"/>
</dbReference>
<dbReference type="Pfam" id="PF03931">
    <property type="entry name" value="Skp1_POZ"/>
    <property type="match status" value="1"/>
</dbReference>
<dbReference type="InterPro" id="IPR016072">
    <property type="entry name" value="Skp1_comp_dimer"/>
</dbReference>
<dbReference type="SUPFAM" id="SSF81382">
    <property type="entry name" value="Skp1 dimerisation domain-like"/>
    <property type="match status" value="1"/>
</dbReference>
<dbReference type="FunFam" id="3.30.710.10:FF:000026">
    <property type="entry name" value="E3 ubiquitin ligase complex SCF subunit"/>
    <property type="match status" value="1"/>
</dbReference>
<reference evidence="7" key="1">
    <citation type="submission" date="2020-01" db="EMBL/GenBank/DDBJ databases">
        <title>Genome sequence of Kobresia littledalei, the first chromosome-level genome in the family Cyperaceae.</title>
        <authorList>
            <person name="Qu G."/>
        </authorList>
    </citation>
    <scope>NUCLEOTIDE SEQUENCE</scope>
    <source>
        <strain evidence="7">C.B.Clarke</strain>
        <tissue evidence="7">Leaf</tissue>
    </source>
</reference>
<dbReference type="GO" id="GO:0009867">
    <property type="term" value="P:jasmonic acid mediated signaling pathway"/>
    <property type="evidence" value="ECO:0007669"/>
    <property type="project" value="UniProtKB-ARBA"/>
</dbReference>
<evidence type="ECO:0000256" key="2">
    <source>
        <dbReference type="ARBA" id="ARBA00009993"/>
    </source>
</evidence>
<proteinExistence type="inferred from homology"/>
<comment type="subunit">
    <text evidence="4">Part of a SCF (SKP1-cullin-F-box) protein ligase complex.</text>
</comment>
<dbReference type="InterPro" id="IPR036296">
    <property type="entry name" value="SKP1-like_dim_sf"/>
</dbReference>
<gene>
    <name evidence="7" type="ORF">FCM35_KLT01812</name>
</gene>
<dbReference type="PIRSF" id="PIRSF028729">
    <property type="entry name" value="E3_ubiquit_lig_SCF_Skp"/>
    <property type="match status" value="1"/>
</dbReference>
<feature type="domain" description="SKP1 component POZ" evidence="6">
    <location>
        <begin position="7"/>
        <end position="67"/>
    </location>
</feature>
<evidence type="ECO:0000313" key="8">
    <source>
        <dbReference type="Proteomes" id="UP000623129"/>
    </source>
</evidence>
<dbReference type="Gene3D" id="3.30.710.10">
    <property type="entry name" value="Potassium Channel Kv1.1, Chain A"/>
    <property type="match status" value="1"/>
</dbReference>
<evidence type="ECO:0000313" key="7">
    <source>
        <dbReference type="EMBL" id="KAF3332235.1"/>
    </source>
</evidence>
<evidence type="ECO:0000256" key="4">
    <source>
        <dbReference type="PIRNR" id="PIRNR028729"/>
    </source>
</evidence>
<dbReference type="CDD" id="cd18322">
    <property type="entry name" value="BTB_POZ_SKP1"/>
    <property type="match status" value="1"/>
</dbReference>
<feature type="domain" description="SKP1 component dimerisation" evidence="5">
    <location>
        <begin position="114"/>
        <end position="161"/>
    </location>
</feature>
<evidence type="ECO:0000259" key="5">
    <source>
        <dbReference type="Pfam" id="PF01466"/>
    </source>
</evidence>